<dbReference type="EMBL" id="JACPUR010000035">
    <property type="protein sequence ID" value="MBI3128888.1"/>
    <property type="molecule type" value="Genomic_DNA"/>
</dbReference>
<name>A0A932I1B6_UNCTE</name>
<dbReference type="GO" id="GO:0005886">
    <property type="term" value="C:plasma membrane"/>
    <property type="evidence" value="ECO:0007669"/>
    <property type="project" value="UniProtKB-SubCell"/>
</dbReference>
<dbReference type="Proteomes" id="UP000782312">
    <property type="component" value="Unassembled WGS sequence"/>
</dbReference>
<keyword evidence="7 8" id="KW-0472">Membrane</keyword>
<proteinExistence type="inferred from homology"/>
<keyword evidence="3" id="KW-1003">Cell membrane</keyword>
<gene>
    <name evidence="9" type="primary">mreD</name>
    <name evidence="9" type="ORF">HYZ11_14880</name>
</gene>
<sequence>MIFALFYFLLGMASIVVQAAVSEYFNAWLGARPDPMALIVVYLGLQRGKESGLIGGFILGLLQDVLSGGLLGANALSKGLIGHATGCIRRNVTGREALFHAILVAIASAFNAALLVFLLFIFLPDVPVTSYYWVEAGKTTLLNTFLAPLLIGLLVGAEERIAPAAAGSPYPEKS</sequence>
<comment type="caution">
    <text evidence="9">The sequence shown here is derived from an EMBL/GenBank/DDBJ whole genome shotgun (WGS) entry which is preliminary data.</text>
</comment>
<dbReference type="NCBIfam" id="TIGR03426">
    <property type="entry name" value="shape_MreD"/>
    <property type="match status" value="1"/>
</dbReference>
<evidence type="ECO:0000256" key="1">
    <source>
        <dbReference type="ARBA" id="ARBA00004651"/>
    </source>
</evidence>
<dbReference type="InterPro" id="IPR007227">
    <property type="entry name" value="Cell_shape_determining_MreD"/>
</dbReference>
<dbReference type="AlphaFoldDB" id="A0A932I1B6"/>
<evidence type="ECO:0000256" key="3">
    <source>
        <dbReference type="ARBA" id="ARBA00022475"/>
    </source>
</evidence>
<feature type="transmembrane region" description="Helical" evidence="8">
    <location>
        <begin position="97"/>
        <end position="121"/>
    </location>
</feature>
<comment type="similarity">
    <text evidence="2">Belongs to the MreD family.</text>
</comment>
<comment type="subcellular location">
    <subcellularLocation>
        <location evidence="1">Cell membrane</location>
        <topology evidence="1">Multi-pass membrane protein</topology>
    </subcellularLocation>
</comment>
<protein>
    <submittedName>
        <fullName evidence="9">Rod shape-determining protein MreD</fullName>
    </submittedName>
</protein>
<evidence type="ECO:0000256" key="2">
    <source>
        <dbReference type="ARBA" id="ARBA00007776"/>
    </source>
</evidence>
<organism evidence="9 10">
    <name type="scientific">Tectimicrobiota bacterium</name>
    <dbReference type="NCBI Taxonomy" id="2528274"/>
    <lineage>
        <taxon>Bacteria</taxon>
        <taxon>Pseudomonadati</taxon>
        <taxon>Nitrospinota/Tectimicrobiota group</taxon>
        <taxon>Candidatus Tectimicrobiota</taxon>
    </lineage>
</organism>
<dbReference type="GO" id="GO:0008360">
    <property type="term" value="P:regulation of cell shape"/>
    <property type="evidence" value="ECO:0007669"/>
    <property type="project" value="UniProtKB-KW"/>
</dbReference>
<feature type="transmembrane region" description="Helical" evidence="8">
    <location>
        <begin position="53"/>
        <end position="76"/>
    </location>
</feature>
<reference evidence="9" key="1">
    <citation type="submission" date="2020-07" db="EMBL/GenBank/DDBJ databases">
        <title>Huge and variable diversity of episymbiotic CPR bacteria and DPANN archaea in groundwater ecosystems.</title>
        <authorList>
            <person name="He C.Y."/>
            <person name="Keren R."/>
            <person name="Whittaker M."/>
            <person name="Farag I.F."/>
            <person name="Doudna J."/>
            <person name="Cate J.H.D."/>
            <person name="Banfield J.F."/>
        </authorList>
    </citation>
    <scope>NUCLEOTIDE SEQUENCE</scope>
    <source>
        <strain evidence="9">NC_groundwater_763_Ag_S-0.2um_68_21</strain>
    </source>
</reference>
<evidence type="ECO:0000256" key="5">
    <source>
        <dbReference type="ARBA" id="ARBA00022960"/>
    </source>
</evidence>
<evidence type="ECO:0000256" key="7">
    <source>
        <dbReference type="ARBA" id="ARBA00023136"/>
    </source>
</evidence>
<keyword evidence="5" id="KW-0133">Cell shape</keyword>
<accession>A0A932I1B6</accession>
<evidence type="ECO:0000256" key="6">
    <source>
        <dbReference type="ARBA" id="ARBA00022989"/>
    </source>
</evidence>
<evidence type="ECO:0000256" key="4">
    <source>
        <dbReference type="ARBA" id="ARBA00022692"/>
    </source>
</evidence>
<evidence type="ECO:0000313" key="10">
    <source>
        <dbReference type="Proteomes" id="UP000782312"/>
    </source>
</evidence>
<evidence type="ECO:0000313" key="9">
    <source>
        <dbReference type="EMBL" id="MBI3128888.1"/>
    </source>
</evidence>
<evidence type="ECO:0000256" key="8">
    <source>
        <dbReference type="SAM" id="Phobius"/>
    </source>
</evidence>
<keyword evidence="4 8" id="KW-0812">Transmembrane</keyword>
<keyword evidence="6 8" id="KW-1133">Transmembrane helix</keyword>
<dbReference type="Pfam" id="PF04093">
    <property type="entry name" value="MreD"/>
    <property type="match status" value="1"/>
</dbReference>
<feature type="transmembrane region" description="Helical" evidence="8">
    <location>
        <begin position="141"/>
        <end position="157"/>
    </location>
</feature>